<proteinExistence type="predicted"/>
<dbReference type="GeneID" id="43598863"/>
<keyword evidence="2" id="KW-1185">Reference proteome</keyword>
<protein>
    <submittedName>
        <fullName evidence="1">Uncharacterized protein</fullName>
    </submittedName>
</protein>
<comment type="caution">
    <text evidence="1">The sequence shown here is derived from an EMBL/GenBank/DDBJ whole genome shotgun (WGS) entry which is preliminary data.</text>
</comment>
<accession>A0A370TMB6</accession>
<reference evidence="1 2" key="1">
    <citation type="journal article" date="2018" name="IMA Fungus">
        <title>IMA Genome-F 9: Draft genome sequence of Annulohypoxylon stygium, Aspergillus mulundensis, Berkeleyomyces basicola (syn. Thielaviopsis basicola), Ceratocystis smalleyi, two Cercospora beticola strains, Coleophoma cylindrospora, Fusarium fracticaudum, Phialophora cf. hyalina, and Morchella septimelata.</title>
        <authorList>
            <person name="Wingfield B.D."/>
            <person name="Bills G.F."/>
            <person name="Dong Y."/>
            <person name="Huang W."/>
            <person name="Nel W.J."/>
            <person name="Swalarsk-Parry B.S."/>
            <person name="Vaghefi N."/>
            <person name="Wilken P.M."/>
            <person name="An Z."/>
            <person name="de Beer Z.W."/>
            <person name="De Vos L."/>
            <person name="Chen L."/>
            <person name="Duong T.A."/>
            <person name="Gao Y."/>
            <person name="Hammerbacher A."/>
            <person name="Kikkert J.R."/>
            <person name="Li Y."/>
            <person name="Li H."/>
            <person name="Li K."/>
            <person name="Li Q."/>
            <person name="Liu X."/>
            <person name="Ma X."/>
            <person name="Naidoo K."/>
            <person name="Pethybridge S.J."/>
            <person name="Sun J."/>
            <person name="Steenkamp E.T."/>
            <person name="van der Nest M.A."/>
            <person name="van Wyk S."/>
            <person name="Wingfield M.J."/>
            <person name="Xiong C."/>
            <person name="Yue Q."/>
            <person name="Zhang X."/>
        </authorList>
    </citation>
    <scope>NUCLEOTIDE SEQUENCE [LARGE SCALE GENOMIC DNA]</scope>
    <source>
        <strain evidence="1 2">BP 5553</strain>
    </source>
</reference>
<evidence type="ECO:0000313" key="2">
    <source>
        <dbReference type="Proteomes" id="UP000254866"/>
    </source>
</evidence>
<name>A0A370TMB6_9HELO</name>
<sequence>MEGSGTLPEPILNIQQSLRSYIKPRQEVAHVRRILASNLNSSLNPAGERHLPQPLSLVDSSCLVDSTVQGPRGIRKEYIRCVRSNINARREYAQVGKDHNIKTVGRDPMKRLSDDSTANFLDLVKQEQKHEVLRIVQSYIDMLSKKPAATAHRLDPKLVLKNVESLPQIPPEVMNVPGASERSGGADLNELVDQLEKSVLRAKMLLKREQKLLTGVRSRQETSKTNQASKLRALGTARNELIHWIETELSRAGESSPEVDEPVHVSEPEIVGREYIDNHLTAIRQQYARYTEGRQALLNATTGQLDNPSGTATDEDPELPLGTFESPGNENAMSHITYPYLEKLLSVSNEQKATIQQKSHLTIGLAKQQKEAGQDLDRLADESHLLRAYPVPIKASRRSGMEVSSSFAEGMSNLEKPDSSQRVQPWVHASGSAATATKAAILEKLDEGSMAIDGTQQIFLDLRRLLGDDSGASKNVTDRADLRHASTSRDMWVEIDGTLGAIKHEE</sequence>
<dbReference type="OrthoDB" id="5402392at2759"/>
<evidence type="ECO:0000313" key="1">
    <source>
        <dbReference type="EMBL" id="RDL36662.1"/>
    </source>
</evidence>
<dbReference type="Proteomes" id="UP000254866">
    <property type="component" value="Unassembled WGS sequence"/>
</dbReference>
<gene>
    <name evidence="1" type="ORF">BP5553_06014</name>
</gene>
<dbReference type="AlphaFoldDB" id="A0A370TMB6"/>
<organism evidence="1 2">
    <name type="scientific">Venustampulla echinocandica</name>
    <dbReference type="NCBI Taxonomy" id="2656787"/>
    <lineage>
        <taxon>Eukaryota</taxon>
        <taxon>Fungi</taxon>
        <taxon>Dikarya</taxon>
        <taxon>Ascomycota</taxon>
        <taxon>Pezizomycotina</taxon>
        <taxon>Leotiomycetes</taxon>
        <taxon>Helotiales</taxon>
        <taxon>Pleuroascaceae</taxon>
        <taxon>Venustampulla</taxon>
    </lineage>
</organism>
<dbReference type="EMBL" id="NPIC01000004">
    <property type="protein sequence ID" value="RDL36662.1"/>
    <property type="molecule type" value="Genomic_DNA"/>
</dbReference>
<dbReference type="RefSeq" id="XP_031869318.1">
    <property type="nucleotide sequence ID" value="XM_032014637.1"/>
</dbReference>